<dbReference type="EMBL" id="BACD03000012">
    <property type="protein sequence ID" value="GAO48061.1"/>
    <property type="molecule type" value="Genomic_DNA"/>
</dbReference>
<protein>
    <recommendedName>
        <fullName evidence="3">Cyclin-like domain-containing protein</fullName>
    </recommendedName>
</protein>
<dbReference type="Proteomes" id="UP000033140">
    <property type="component" value="Unassembled WGS sequence"/>
</dbReference>
<evidence type="ECO:0000313" key="4">
    <source>
        <dbReference type="EMBL" id="GAO48061.1"/>
    </source>
</evidence>
<feature type="domain" description="Cyclin-like" evidence="3">
    <location>
        <begin position="38"/>
        <end position="143"/>
    </location>
</feature>
<dbReference type="OrthoDB" id="10264655at2759"/>
<dbReference type="Gene3D" id="1.10.472.10">
    <property type="entry name" value="Cyclin-like"/>
    <property type="match status" value="2"/>
</dbReference>
<dbReference type="RefSeq" id="XP_019025729.1">
    <property type="nucleotide sequence ID" value="XM_019167380.1"/>
</dbReference>
<reference evidence="4 5" key="3">
    <citation type="journal article" date="2015" name="Genome Announc.">
        <title>Draft Genome Sequence of the Archiascomycetous Yeast Saitoella complicata.</title>
        <authorList>
            <person name="Yamauchi K."/>
            <person name="Kondo S."/>
            <person name="Hamamoto M."/>
            <person name="Takahashi Y."/>
            <person name="Ogura Y."/>
            <person name="Hayashi T."/>
            <person name="Nishida H."/>
        </authorList>
    </citation>
    <scope>NUCLEOTIDE SEQUENCE [LARGE SCALE GENOMIC DNA]</scope>
    <source>
        <strain evidence="4 5">NRRL Y-17804</strain>
    </source>
</reference>
<dbReference type="STRING" id="698492.A0A0E9NED9"/>
<dbReference type="InterPro" id="IPR043198">
    <property type="entry name" value="Cyclin/Ssn8"/>
</dbReference>
<dbReference type="InterPro" id="IPR036915">
    <property type="entry name" value="Cyclin-like_sf"/>
</dbReference>
<reference evidence="4 5" key="2">
    <citation type="journal article" date="2014" name="J. Gen. Appl. Microbiol.">
        <title>The early diverging ascomycetous budding yeast Saitoella complicata has three histone deacetylases belonging to the Clr6, Hos2, and Rpd3 lineages.</title>
        <authorList>
            <person name="Nishida H."/>
            <person name="Matsumoto T."/>
            <person name="Kondo S."/>
            <person name="Hamamoto M."/>
            <person name="Yoshikawa H."/>
        </authorList>
    </citation>
    <scope>NUCLEOTIDE SEQUENCE [LARGE SCALE GENOMIC DNA]</scope>
    <source>
        <strain evidence="4 5">NRRL Y-17804</strain>
    </source>
</reference>
<dbReference type="GO" id="GO:0006357">
    <property type="term" value="P:regulation of transcription by RNA polymerase II"/>
    <property type="evidence" value="ECO:0007669"/>
    <property type="project" value="InterPro"/>
</dbReference>
<comment type="similarity">
    <text evidence="1">Belongs to the cyclin family.</text>
</comment>
<reference evidence="4 5" key="1">
    <citation type="journal article" date="2011" name="J. Gen. Appl. Microbiol.">
        <title>Draft genome sequencing of the enigmatic yeast Saitoella complicata.</title>
        <authorList>
            <person name="Nishida H."/>
            <person name="Hamamoto M."/>
            <person name="Sugiyama J."/>
        </authorList>
    </citation>
    <scope>NUCLEOTIDE SEQUENCE [LARGE SCALE GENOMIC DNA]</scope>
    <source>
        <strain evidence="4 5">NRRL Y-17804</strain>
    </source>
</reference>
<accession>A0A0E9NED9</accession>
<dbReference type="SUPFAM" id="SSF47954">
    <property type="entry name" value="Cyclin-like"/>
    <property type="match status" value="2"/>
</dbReference>
<dbReference type="GO" id="GO:0016538">
    <property type="term" value="F:cyclin-dependent protein serine/threonine kinase regulator activity"/>
    <property type="evidence" value="ECO:0007669"/>
    <property type="project" value="InterPro"/>
</dbReference>
<evidence type="ECO:0000256" key="1">
    <source>
        <dbReference type="RuleBase" id="RU000383"/>
    </source>
</evidence>
<dbReference type="AlphaFoldDB" id="A0A0E9NED9"/>
<organism evidence="4 5">
    <name type="scientific">Saitoella complicata (strain BCRC 22490 / CBS 7301 / JCM 7358 / NBRC 10748 / NRRL Y-17804)</name>
    <dbReference type="NCBI Taxonomy" id="698492"/>
    <lineage>
        <taxon>Eukaryota</taxon>
        <taxon>Fungi</taxon>
        <taxon>Dikarya</taxon>
        <taxon>Ascomycota</taxon>
        <taxon>Taphrinomycotina</taxon>
        <taxon>Taphrinomycotina incertae sedis</taxon>
        <taxon>Saitoella</taxon>
    </lineage>
</organism>
<keyword evidence="1" id="KW-0195">Cyclin</keyword>
<feature type="compositionally biased region" description="Polar residues" evidence="2">
    <location>
        <begin position="1"/>
        <end position="16"/>
    </location>
</feature>
<dbReference type="InterPro" id="IPR006671">
    <property type="entry name" value="Cyclin_N"/>
</dbReference>
<keyword evidence="5" id="KW-1185">Reference proteome</keyword>
<comment type="caution">
    <text evidence="4">The sequence shown here is derived from an EMBL/GenBank/DDBJ whole genome shotgun (WGS) entry which is preliminary data.</text>
</comment>
<dbReference type="InterPro" id="IPR013763">
    <property type="entry name" value="Cyclin-like_dom"/>
</dbReference>
<feature type="region of interest" description="Disordered" evidence="2">
    <location>
        <begin position="1"/>
        <end position="23"/>
    </location>
</feature>
<evidence type="ECO:0000259" key="3">
    <source>
        <dbReference type="SMART" id="SM00385"/>
    </source>
</evidence>
<gene>
    <name evidence="4" type="ORF">G7K_2249-t1</name>
</gene>
<sequence>MEYLTNTLATPSQLASPPSRADGIDPDLERRLRFVAAGLVQEMGVQLRLRQEVIAHAMILLQRFYFVASFAEFAIQDIALAVTYLSSKLNETQKSLRDCLNVQHYMKHYHSRSSTEYIPPDYFDQTYYSGRERLLECEMEVLKRLGFKVQVALPYSLALSYARVLNLPKSVFQRIWNTLSDVNRGILPCIHDPAALACGSIWLVCRGGAGGKGGEKVKLPPGWWELFDVENEDLGHVVASIEAMYAWVESEKDTFAAMPWDTEGLRRLLTARDGLKENVASK</sequence>
<dbReference type="PIRSF" id="PIRSF036580">
    <property type="entry name" value="Cyclin_L"/>
    <property type="match status" value="1"/>
</dbReference>
<dbReference type="PANTHER" id="PTHR10026">
    <property type="entry name" value="CYCLIN"/>
    <property type="match status" value="1"/>
</dbReference>
<evidence type="ECO:0000313" key="5">
    <source>
        <dbReference type="Proteomes" id="UP000033140"/>
    </source>
</evidence>
<dbReference type="OMA" id="WEDVWSV"/>
<proteinExistence type="inferred from homology"/>
<evidence type="ECO:0000256" key="2">
    <source>
        <dbReference type="SAM" id="MobiDB-lite"/>
    </source>
</evidence>
<dbReference type="Pfam" id="PF00134">
    <property type="entry name" value="Cyclin_N"/>
    <property type="match status" value="1"/>
</dbReference>
<dbReference type="SMART" id="SM00385">
    <property type="entry name" value="CYCLIN"/>
    <property type="match status" value="1"/>
</dbReference>
<name>A0A0E9NED9_SAICN</name>